<reference evidence="2 3" key="1">
    <citation type="submission" date="2016-04" db="EMBL/GenBank/DDBJ databases">
        <title>Identification of putative biosynthetic pathways for the production of bioactive secondary metabolites by the marine actinomycete Kocuria kristinae RUTW2-3.</title>
        <authorList>
            <person name="Waterworth S.C."/>
            <person name="Walmsley T.A."/>
            <person name="Matongo T."/>
            <person name="Davies-Coleman M.T."/>
            <person name="Dorrington R.A."/>
        </authorList>
    </citation>
    <scope>NUCLEOTIDE SEQUENCE [LARGE SCALE GENOMIC DNA]</scope>
    <source>
        <strain evidence="2 3">RUTW4-5</strain>
    </source>
</reference>
<proteinExistence type="predicted"/>
<keyword evidence="1" id="KW-0812">Transmembrane</keyword>
<gene>
    <name evidence="2" type="ORF">A5N15_05580</name>
</gene>
<evidence type="ECO:0008006" key="4">
    <source>
        <dbReference type="Google" id="ProtNLM"/>
    </source>
</evidence>
<dbReference type="EMBL" id="LWGZ01000485">
    <property type="protein sequence ID" value="OAX60913.1"/>
    <property type="molecule type" value="Genomic_DNA"/>
</dbReference>
<evidence type="ECO:0000313" key="2">
    <source>
        <dbReference type="EMBL" id="OAX60913.1"/>
    </source>
</evidence>
<organism evidence="2 3">
    <name type="scientific">Rothia kristinae</name>
    <dbReference type="NCBI Taxonomy" id="37923"/>
    <lineage>
        <taxon>Bacteria</taxon>
        <taxon>Bacillati</taxon>
        <taxon>Actinomycetota</taxon>
        <taxon>Actinomycetes</taxon>
        <taxon>Micrococcales</taxon>
        <taxon>Micrococcaceae</taxon>
        <taxon>Rothia</taxon>
    </lineage>
</organism>
<name>A0A657IUK7_9MICC</name>
<keyword evidence="1" id="KW-1133">Transmembrane helix</keyword>
<feature type="transmembrane region" description="Helical" evidence="1">
    <location>
        <begin position="12"/>
        <end position="30"/>
    </location>
</feature>
<sequence length="116" mass="11629">MPGSVGGRPAGWGLGLASLICGGVSLVFFWLYLPMLAAIAAIVLGILALRAVGRSGTRGGSGKVMGIIGLCTGGLGLILGILMIVLVAALYAEVSEECGSPDSYGYEQCVQDGIGI</sequence>
<accession>A0A657IUK7</accession>
<protein>
    <recommendedName>
        <fullName evidence="4">DUF4190 domain-containing protein</fullName>
    </recommendedName>
</protein>
<evidence type="ECO:0000313" key="3">
    <source>
        <dbReference type="Proteomes" id="UP000092021"/>
    </source>
</evidence>
<keyword evidence="1" id="KW-0472">Membrane</keyword>
<dbReference type="AlphaFoldDB" id="A0A657IUK7"/>
<dbReference type="Proteomes" id="UP000092021">
    <property type="component" value="Unassembled WGS sequence"/>
</dbReference>
<comment type="caution">
    <text evidence="2">The sequence shown here is derived from an EMBL/GenBank/DDBJ whole genome shotgun (WGS) entry which is preliminary data.</text>
</comment>
<evidence type="ECO:0000256" key="1">
    <source>
        <dbReference type="SAM" id="Phobius"/>
    </source>
</evidence>
<feature type="transmembrane region" description="Helical" evidence="1">
    <location>
        <begin position="36"/>
        <end position="52"/>
    </location>
</feature>
<feature type="transmembrane region" description="Helical" evidence="1">
    <location>
        <begin position="64"/>
        <end position="91"/>
    </location>
</feature>